<dbReference type="EMBL" id="JAULSW010000001">
    <property type="protein sequence ID" value="KAK3394973.1"/>
    <property type="molecule type" value="Genomic_DNA"/>
</dbReference>
<name>A0AAE0U8J0_9PEZI</name>
<dbReference type="AlphaFoldDB" id="A0AAE0U8J0"/>
<comment type="caution">
    <text evidence="1">The sequence shown here is derived from an EMBL/GenBank/DDBJ whole genome shotgun (WGS) entry which is preliminary data.</text>
</comment>
<reference evidence="1" key="1">
    <citation type="journal article" date="2023" name="Mol. Phylogenet. Evol.">
        <title>Genome-scale phylogeny and comparative genomics of the fungal order Sordariales.</title>
        <authorList>
            <person name="Hensen N."/>
            <person name="Bonometti L."/>
            <person name="Westerberg I."/>
            <person name="Brannstrom I.O."/>
            <person name="Guillou S."/>
            <person name="Cros-Aarteil S."/>
            <person name="Calhoun S."/>
            <person name="Haridas S."/>
            <person name="Kuo A."/>
            <person name="Mondo S."/>
            <person name="Pangilinan J."/>
            <person name="Riley R."/>
            <person name="LaButti K."/>
            <person name="Andreopoulos B."/>
            <person name="Lipzen A."/>
            <person name="Chen C."/>
            <person name="Yan M."/>
            <person name="Daum C."/>
            <person name="Ng V."/>
            <person name="Clum A."/>
            <person name="Steindorff A."/>
            <person name="Ohm R.A."/>
            <person name="Martin F."/>
            <person name="Silar P."/>
            <person name="Natvig D.O."/>
            <person name="Lalanne C."/>
            <person name="Gautier V."/>
            <person name="Ament-Velasquez S.L."/>
            <person name="Kruys A."/>
            <person name="Hutchinson M.I."/>
            <person name="Powell A.J."/>
            <person name="Barry K."/>
            <person name="Miller A.N."/>
            <person name="Grigoriev I.V."/>
            <person name="Debuchy R."/>
            <person name="Gladieux P."/>
            <person name="Hiltunen Thoren M."/>
            <person name="Johannesson H."/>
        </authorList>
    </citation>
    <scope>NUCLEOTIDE SEQUENCE</scope>
    <source>
        <strain evidence="1">CBS 232.78</strain>
    </source>
</reference>
<proteinExistence type="predicted"/>
<keyword evidence="2" id="KW-1185">Reference proteome</keyword>
<evidence type="ECO:0000313" key="2">
    <source>
        <dbReference type="Proteomes" id="UP001285441"/>
    </source>
</evidence>
<accession>A0AAE0U8J0</accession>
<reference evidence="1" key="2">
    <citation type="submission" date="2023-06" db="EMBL/GenBank/DDBJ databases">
        <authorList>
            <consortium name="Lawrence Berkeley National Laboratory"/>
            <person name="Haridas S."/>
            <person name="Hensen N."/>
            <person name="Bonometti L."/>
            <person name="Westerberg I."/>
            <person name="Brannstrom I.O."/>
            <person name="Guillou S."/>
            <person name="Cros-Aarteil S."/>
            <person name="Calhoun S."/>
            <person name="Kuo A."/>
            <person name="Mondo S."/>
            <person name="Pangilinan J."/>
            <person name="Riley R."/>
            <person name="LaButti K."/>
            <person name="Andreopoulos B."/>
            <person name="Lipzen A."/>
            <person name="Chen C."/>
            <person name="Yanf M."/>
            <person name="Daum C."/>
            <person name="Ng V."/>
            <person name="Clum A."/>
            <person name="Steindorff A."/>
            <person name="Ohm R."/>
            <person name="Martin F."/>
            <person name="Silar P."/>
            <person name="Natvig D."/>
            <person name="Lalanne C."/>
            <person name="Gautier V."/>
            <person name="Ament-velasquez S.L."/>
            <person name="Kruys A."/>
            <person name="Hutchinson M.I."/>
            <person name="Powell A.J."/>
            <person name="Barry K."/>
            <person name="Miller A.N."/>
            <person name="Grigoriev I.V."/>
            <person name="Debuchy R."/>
            <person name="Gladieux P."/>
            <person name="Thoren M.H."/>
            <person name="Johannesson H."/>
        </authorList>
    </citation>
    <scope>NUCLEOTIDE SEQUENCE</scope>
    <source>
        <strain evidence="1">CBS 232.78</strain>
    </source>
</reference>
<gene>
    <name evidence="1" type="ORF">B0H63DRAFT_499225</name>
</gene>
<sequence>MVAPEHREYSCGHFRWIASKWCPSYRITHRRCQPDVTHFEYRADDVVGECQPKTYPPWENMIRRNNKQWTSAFEEEHL</sequence>
<dbReference type="Proteomes" id="UP001285441">
    <property type="component" value="Unassembled WGS sequence"/>
</dbReference>
<evidence type="ECO:0000313" key="1">
    <source>
        <dbReference type="EMBL" id="KAK3394973.1"/>
    </source>
</evidence>
<organism evidence="1 2">
    <name type="scientific">Podospora didyma</name>
    <dbReference type="NCBI Taxonomy" id="330526"/>
    <lineage>
        <taxon>Eukaryota</taxon>
        <taxon>Fungi</taxon>
        <taxon>Dikarya</taxon>
        <taxon>Ascomycota</taxon>
        <taxon>Pezizomycotina</taxon>
        <taxon>Sordariomycetes</taxon>
        <taxon>Sordariomycetidae</taxon>
        <taxon>Sordariales</taxon>
        <taxon>Podosporaceae</taxon>
        <taxon>Podospora</taxon>
    </lineage>
</organism>
<protein>
    <submittedName>
        <fullName evidence="1">Uncharacterized protein</fullName>
    </submittedName>
</protein>